<reference evidence="1" key="1">
    <citation type="journal article" date="2023" name="Mol. Biol. Evol.">
        <title>Third-Generation Sequencing Reveals the Adaptive Role of the Epigenome in Three Deep-Sea Polychaetes.</title>
        <authorList>
            <person name="Perez M."/>
            <person name="Aroh O."/>
            <person name="Sun Y."/>
            <person name="Lan Y."/>
            <person name="Juniper S.K."/>
            <person name="Young C.R."/>
            <person name="Angers B."/>
            <person name="Qian P.Y."/>
        </authorList>
    </citation>
    <scope>NUCLEOTIDE SEQUENCE</scope>
    <source>
        <strain evidence="1">R07B-5</strain>
    </source>
</reference>
<accession>A0AAD9JK36</accession>
<keyword evidence="2" id="KW-1185">Reference proteome</keyword>
<name>A0AAD9JK36_RIDPI</name>
<evidence type="ECO:0000313" key="1">
    <source>
        <dbReference type="EMBL" id="KAK2153675.1"/>
    </source>
</evidence>
<proteinExistence type="predicted"/>
<protein>
    <submittedName>
        <fullName evidence="1">Uncharacterized protein</fullName>
    </submittedName>
</protein>
<evidence type="ECO:0000313" key="2">
    <source>
        <dbReference type="Proteomes" id="UP001209878"/>
    </source>
</evidence>
<gene>
    <name evidence="1" type="ORF">NP493_2273g00009</name>
</gene>
<dbReference type="EMBL" id="JAODUO010002271">
    <property type="protein sequence ID" value="KAK2153675.1"/>
    <property type="molecule type" value="Genomic_DNA"/>
</dbReference>
<comment type="caution">
    <text evidence="1">The sequence shown here is derived from an EMBL/GenBank/DDBJ whole genome shotgun (WGS) entry which is preliminary data.</text>
</comment>
<dbReference type="Proteomes" id="UP001209878">
    <property type="component" value="Unassembled WGS sequence"/>
</dbReference>
<sequence length="102" mass="11736">MSWTQATFRRPCMSWCKWSSTPMTSCTRALSPATRGTCQYTAGYSCREHSVCGRNTKVFVSCGSKQCSGTCSYTRRQSCFVRRRKRNTTARKQLTCSKTRYR</sequence>
<dbReference type="AlphaFoldDB" id="A0AAD9JK36"/>
<organism evidence="1 2">
    <name type="scientific">Ridgeia piscesae</name>
    <name type="common">Tubeworm</name>
    <dbReference type="NCBI Taxonomy" id="27915"/>
    <lineage>
        <taxon>Eukaryota</taxon>
        <taxon>Metazoa</taxon>
        <taxon>Spiralia</taxon>
        <taxon>Lophotrochozoa</taxon>
        <taxon>Annelida</taxon>
        <taxon>Polychaeta</taxon>
        <taxon>Sedentaria</taxon>
        <taxon>Canalipalpata</taxon>
        <taxon>Sabellida</taxon>
        <taxon>Siboglinidae</taxon>
        <taxon>Ridgeia</taxon>
    </lineage>
</organism>